<dbReference type="Proteomes" id="UP000681722">
    <property type="component" value="Unassembled WGS sequence"/>
</dbReference>
<feature type="compositionally biased region" description="Acidic residues" evidence="1">
    <location>
        <begin position="33"/>
        <end position="59"/>
    </location>
</feature>
<evidence type="ECO:0000313" key="3">
    <source>
        <dbReference type="EMBL" id="CAF1439056.1"/>
    </source>
</evidence>
<evidence type="ECO:0000313" key="6">
    <source>
        <dbReference type="Proteomes" id="UP000663829"/>
    </source>
</evidence>
<feature type="region of interest" description="Disordered" evidence="1">
    <location>
        <begin position="29"/>
        <end position="84"/>
    </location>
</feature>
<sequence length="84" mass="9610">MLNNSFAIRGPRTKFCIYILNLMLKRVSSSDNSFDDDDGDDGTTDNSKDDEVEDVENDGGENQHVGDLYYNPKSRRWKQSDDDN</sequence>
<evidence type="ECO:0000256" key="1">
    <source>
        <dbReference type="SAM" id="MobiDB-lite"/>
    </source>
</evidence>
<comment type="caution">
    <text evidence="3">The sequence shown here is derived from an EMBL/GenBank/DDBJ whole genome shotgun (WGS) entry which is preliminary data.</text>
</comment>
<reference evidence="3" key="1">
    <citation type="submission" date="2021-02" db="EMBL/GenBank/DDBJ databases">
        <authorList>
            <person name="Nowell W R."/>
        </authorList>
    </citation>
    <scope>NUCLEOTIDE SEQUENCE</scope>
</reference>
<evidence type="ECO:0000313" key="2">
    <source>
        <dbReference type="EMBL" id="CAF1398462.1"/>
    </source>
</evidence>
<keyword evidence="6" id="KW-1185">Reference proteome</keyword>
<evidence type="ECO:0000313" key="4">
    <source>
        <dbReference type="EMBL" id="CAF4205858.1"/>
    </source>
</evidence>
<dbReference type="Proteomes" id="UP000663829">
    <property type="component" value="Unassembled WGS sequence"/>
</dbReference>
<dbReference type="EMBL" id="CAJOBA010047829">
    <property type="protein sequence ID" value="CAF4205858.1"/>
    <property type="molecule type" value="Genomic_DNA"/>
</dbReference>
<dbReference type="EMBL" id="CAJNOQ010018906">
    <property type="protein sequence ID" value="CAF1439056.1"/>
    <property type="molecule type" value="Genomic_DNA"/>
</dbReference>
<name>A0A815P0L6_9BILA</name>
<organism evidence="3 6">
    <name type="scientific">Didymodactylos carnosus</name>
    <dbReference type="NCBI Taxonomy" id="1234261"/>
    <lineage>
        <taxon>Eukaryota</taxon>
        <taxon>Metazoa</taxon>
        <taxon>Spiralia</taxon>
        <taxon>Gnathifera</taxon>
        <taxon>Rotifera</taxon>
        <taxon>Eurotatoria</taxon>
        <taxon>Bdelloidea</taxon>
        <taxon>Philodinida</taxon>
        <taxon>Philodinidae</taxon>
        <taxon>Didymodactylos</taxon>
    </lineage>
</organism>
<evidence type="ECO:0000313" key="5">
    <source>
        <dbReference type="EMBL" id="CAF4315799.1"/>
    </source>
</evidence>
<proteinExistence type="predicted"/>
<dbReference type="Proteomes" id="UP000677228">
    <property type="component" value="Unassembled WGS sequence"/>
</dbReference>
<dbReference type="EMBL" id="CAJNOK010026108">
    <property type="protein sequence ID" value="CAF1398462.1"/>
    <property type="molecule type" value="Genomic_DNA"/>
</dbReference>
<accession>A0A815P0L6</accession>
<dbReference type="AlphaFoldDB" id="A0A815P0L6"/>
<protein>
    <submittedName>
        <fullName evidence="3">Uncharacterized protein</fullName>
    </submittedName>
</protein>
<gene>
    <name evidence="3" type="ORF">GPM918_LOCUS34303</name>
    <name evidence="2" type="ORF">OVA965_LOCUS32925</name>
    <name evidence="5" type="ORF">SRO942_LOCUS35000</name>
    <name evidence="4" type="ORF">TMI583_LOCUS33797</name>
</gene>
<dbReference type="EMBL" id="CAJOBC010084347">
    <property type="protein sequence ID" value="CAF4315799.1"/>
    <property type="molecule type" value="Genomic_DNA"/>
</dbReference>
<dbReference type="Proteomes" id="UP000682733">
    <property type="component" value="Unassembled WGS sequence"/>
</dbReference>